<evidence type="ECO:0000256" key="2">
    <source>
        <dbReference type="SAM" id="SignalP"/>
    </source>
</evidence>
<dbReference type="OrthoDB" id="3596036at2759"/>
<organism evidence="3 4">
    <name type="scientific">Colletotrichum siamense</name>
    <name type="common">Anthracnose fungus</name>
    <dbReference type="NCBI Taxonomy" id="690259"/>
    <lineage>
        <taxon>Eukaryota</taxon>
        <taxon>Fungi</taxon>
        <taxon>Dikarya</taxon>
        <taxon>Ascomycota</taxon>
        <taxon>Pezizomycotina</taxon>
        <taxon>Sordariomycetes</taxon>
        <taxon>Hypocreomycetidae</taxon>
        <taxon>Glomerellales</taxon>
        <taxon>Glomerellaceae</taxon>
        <taxon>Colletotrichum</taxon>
        <taxon>Colletotrichum gloeosporioides species complex</taxon>
    </lineage>
</organism>
<evidence type="ECO:0000256" key="1">
    <source>
        <dbReference type="SAM" id="MobiDB-lite"/>
    </source>
</evidence>
<accession>A0A9P5K143</accession>
<reference evidence="3" key="1">
    <citation type="submission" date="2019-06" db="EMBL/GenBank/DDBJ databases">
        <authorList>
            <person name="Gan P."/>
            <person name="Shirasu K."/>
        </authorList>
    </citation>
    <scope>NUCLEOTIDE SEQUENCE [LARGE SCALE GENOMIC DNA]</scope>
    <source>
        <strain evidence="3">CAD2</strain>
    </source>
</reference>
<dbReference type="AlphaFoldDB" id="A0A9P5K143"/>
<keyword evidence="4" id="KW-1185">Reference proteome</keyword>
<feature type="chain" id="PRO_5040352130" evidence="2">
    <location>
        <begin position="23"/>
        <end position="412"/>
    </location>
</feature>
<feature type="region of interest" description="Disordered" evidence="1">
    <location>
        <begin position="130"/>
        <end position="149"/>
    </location>
</feature>
<evidence type="ECO:0000313" key="3">
    <source>
        <dbReference type="EMBL" id="KAF4853267.1"/>
    </source>
</evidence>
<feature type="signal peptide" evidence="2">
    <location>
        <begin position="1"/>
        <end position="22"/>
    </location>
</feature>
<dbReference type="EMBL" id="QPMT01000036">
    <property type="protein sequence ID" value="KAF4853267.1"/>
    <property type="molecule type" value="Genomic_DNA"/>
</dbReference>
<keyword evidence="2" id="KW-0732">Signal</keyword>
<protein>
    <submittedName>
        <fullName evidence="3">Uncharacterized protein</fullName>
    </submittedName>
</protein>
<gene>
    <name evidence="3" type="ORF">CGCSCA2_v010034</name>
</gene>
<dbReference type="Proteomes" id="UP000711996">
    <property type="component" value="Unassembled WGS sequence"/>
</dbReference>
<name>A0A9P5K143_COLSI</name>
<comment type="caution">
    <text evidence="3">The sequence shown here is derived from an EMBL/GenBank/DDBJ whole genome shotgun (WGS) entry which is preliminary data.</text>
</comment>
<proteinExistence type="predicted"/>
<sequence>MFNKLLLWLRAVGGVLPRTGNGIDHYTICGQDRGYTEKDSLEAAQYLTNTIVTSDAFFMAMDDCIFAHVNTTVVSLCNGNQRNRTINRDEVKRGVDQLIKDCGLDGGFTGIHVVNNLTFAAYGVGGVSLTQPPGSNPPDVPGSKKRSKGRSLLTKRDCAYAYDGVPHFDCDAKNKLNEDGTCGQITPENNKCQVFCELRRTGFLGHEQRAPGAGGDQQLPGKAVELGAGSETSISNGFSIGVEGIFKEVIGAGVSYEWSLTKTTFVSTTQTVSNVSPEHYTRWVFFPKLIESCGTTSRREYSAPTPCTGSHCTSLPADDPDCIGEVENIPNVCSLVPKLNPEGSPEVLWALRYEQADGTALPYDEQHESYKRQCVNNDPDNDGEQECYNHIPALMLAPNYEKLQEAIGETSA</sequence>
<evidence type="ECO:0000313" key="4">
    <source>
        <dbReference type="Proteomes" id="UP000711996"/>
    </source>
</evidence>